<dbReference type="Pfam" id="PF12079">
    <property type="entry name" value="DUF3558"/>
    <property type="match status" value="1"/>
</dbReference>
<evidence type="ECO:0000256" key="2">
    <source>
        <dbReference type="SAM" id="SignalP"/>
    </source>
</evidence>
<organism evidence="3 4">
    <name type="scientific">Actinomycetospora endophytica</name>
    <dbReference type="NCBI Taxonomy" id="2291215"/>
    <lineage>
        <taxon>Bacteria</taxon>
        <taxon>Bacillati</taxon>
        <taxon>Actinomycetota</taxon>
        <taxon>Actinomycetes</taxon>
        <taxon>Pseudonocardiales</taxon>
        <taxon>Pseudonocardiaceae</taxon>
        <taxon>Actinomycetospora</taxon>
    </lineage>
</organism>
<comment type="caution">
    <text evidence="3">The sequence shown here is derived from an EMBL/GenBank/DDBJ whole genome shotgun (WGS) entry which is preliminary data.</text>
</comment>
<protein>
    <submittedName>
        <fullName evidence="3">DUF3558 domain-containing protein</fullName>
    </submittedName>
</protein>
<dbReference type="RefSeq" id="WP_230731851.1">
    <property type="nucleotide sequence ID" value="NZ_JAJNDB010000001.1"/>
</dbReference>
<evidence type="ECO:0000313" key="4">
    <source>
        <dbReference type="Proteomes" id="UP001199469"/>
    </source>
</evidence>
<feature type="region of interest" description="Disordered" evidence="1">
    <location>
        <begin position="24"/>
        <end position="46"/>
    </location>
</feature>
<reference evidence="3 4" key="1">
    <citation type="submission" date="2021-11" db="EMBL/GenBank/DDBJ databases">
        <title>Draft genome sequence of Actinomycetospora sp. SF1 isolated from the rhizosphere soil.</title>
        <authorList>
            <person name="Duangmal K."/>
            <person name="Chantavorakit T."/>
        </authorList>
    </citation>
    <scope>NUCLEOTIDE SEQUENCE [LARGE SCALE GENOMIC DNA]</scope>
    <source>
        <strain evidence="3 4">TBRC 5722</strain>
    </source>
</reference>
<proteinExistence type="predicted"/>
<dbReference type="EMBL" id="JAJNDB010000001">
    <property type="protein sequence ID" value="MCD2193576.1"/>
    <property type="molecule type" value="Genomic_DNA"/>
</dbReference>
<dbReference type="Proteomes" id="UP001199469">
    <property type="component" value="Unassembled WGS sequence"/>
</dbReference>
<feature type="signal peptide" evidence="2">
    <location>
        <begin position="1"/>
        <end position="24"/>
    </location>
</feature>
<gene>
    <name evidence="3" type="ORF">LQ327_09290</name>
</gene>
<dbReference type="InterPro" id="IPR024520">
    <property type="entry name" value="DUF3558"/>
</dbReference>
<sequence length="194" mass="20854">MRSSTARKALVVLVMAAAVVTACAAPQRAPSRPGQPADETTPRYGAPAVERPLDVSRIFSDPCGATLTVPELRQFDIHDEGRPRSYLGDSECSWSSRAGDVLSLGVDNNRDSLVDTYRSPHLPVFVPTKVGGYPSVRQKTNDKYNACTVTTGLGQRRALQADWTGLAPASPGVDPCQRAEDAIALVIRKLPPQK</sequence>
<evidence type="ECO:0000256" key="1">
    <source>
        <dbReference type="SAM" id="MobiDB-lite"/>
    </source>
</evidence>
<name>A0ABS8P5P4_9PSEU</name>
<dbReference type="PROSITE" id="PS51257">
    <property type="entry name" value="PROKAR_LIPOPROTEIN"/>
    <property type="match status" value="1"/>
</dbReference>
<accession>A0ABS8P5P4</accession>
<feature type="chain" id="PRO_5045404535" evidence="2">
    <location>
        <begin position="25"/>
        <end position="194"/>
    </location>
</feature>
<keyword evidence="2" id="KW-0732">Signal</keyword>
<evidence type="ECO:0000313" key="3">
    <source>
        <dbReference type="EMBL" id="MCD2193576.1"/>
    </source>
</evidence>
<keyword evidence="4" id="KW-1185">Reference proteome</keyword>